<comment type="caution">
    <text evidence="1">The sequence shown here is derived from an EMBL/GenBank/DDBJ whole genome shotgun (WGS) entry which is preliminary data.</text>
</comment>
<name>A0A652YI15_NOCGL</name>
<protein>
    <submittedName>
        <fullName evidence="1">Uncharacterized protein</fullName>
    </submittedName>
</protein>
<organism evidence="1">
    <name type="scientific">Nocardia globerula</name>
    <dbReference type="NCBI Taxonomy" id="1818"/>
    <lineage>
        <taxon>Bacteria</taxon>
        <taxon>Bacillati</taxon>
        <taxon>Actinomycetota</taxon>
        <taxon>Actinomycetes</taxon>
        <taxon>Mycobacteriales</taxon>
        <taxon>Nocardiaceae</taxon>
        <taxon>Nocardia</taxon>
    </lineage>
</organism>
<proteinExistence type="predicted"/>
<reference evidence="1" key="1">
    <citation type="submission" date="2019-07" db="EMBL/GenBank/DDBJ databases">
        <title>Genomic Encyclopedia of Type Strains, Phase IV (KMG-IV): sequencing the most valuable type-strain genomes for metagenomic binning, comparative biology and taxonomic classification.</title>
        <authorList>
            <person name="Goeker M."/>
        </authorList>
    </citation>
    <scope>NUCLEOTIDE SEQUENCE</scope>
    <source>
        <strain evidence="1">DSM 44596</strain>
    </source>
</reference>
<accession>A0A652YI15</accession>
<dbReference type="EMBL" id="VNIQ01000011">
    <property type="protein sequence ID" value="TYQ00867.1"/>
    <property type="molecule type" value="Genomic_DNA"/>
</dbReference>
<gene>
    <name evidence="1" type="ORF">FNL38_11181</name>
</gene>
<sequence>MRTHTEPIPVQRPGPAVWLYGAHGGAGVSTLTHYLSFAGDCERGWPCGNDVENESPYVVIVARETSDGLKAAHELIVDHHENGLASDLLGLITVASSPTLDKSVRQYRDVVTSPGSVSAHWSIGWHKFLAAASRPALPQWHPLDGIPEQTKGAAVPTDVIAAGVGIVTAIQKSLPQLYHR</sequence>
<evidence type="ECO:0000313" key="1">
    <source>
        <dbReference type="EMBL" id="TYQ00867.1"/>
    </source>
</evidence>
<dbReference type="AlphaFoldDB" id="A0A652YI15"/>